<organism evidence="4 5">
    <name type="scientific">Legionella sainthelensi</name>
    <dbReference type="NCBI Taxonomy" id="28087"/>
    <lineage>
        <taxon>Bacteria</taxon>
        <taxon>Pseudomonadati</taxon>
        <taxon>Pseudomonadota</taxon>
        <taxon>Gammaproteobacteria</taxon>
        <taxon>Legionellales</taxon>
        <taxon>Legionellaceae</taxon>
        <taxon>Legionella</taxon>
    </lineage>
</organism>
<dbReference type="CDD" id="cd04301">
    <property type="entry name" value="NAT_SF"/>
    <property type="match status" value="2"/>
</dbReference>
<keyword evidence="1" id="KW-0808">Transferase</keyword>
<dbReference type="PANTHER" id="PTHR43877">
    <property type="entry name" value="AMINOALKYLPHOSPHONATE N-ACETYLTRANSFERASE-RELATED-RELATED"/>
    <property type="match status" value="1"/>
</dbReference>
<accession>A0A0W0YE62</accession>
<dbReference type="GO" id="GO:0016747">
    <property type="term" value="F:acyltransferase activity, transferring groups other than amino-acyl groups"/>
    <property type="evidence" value="ECO:0007669"/>
    <property type="project" value="InterPro"/>
</dbReference>
<dbReference type="PANTHER" id="PTHR43877:SF2">
    <property type="entry name" value="AMINOALKYLPHOSPHONATE N-ACETYLTRANSFERASE-RELATED"/>
    <property type="match status" value="1"/>
</dbReference>
<evidence type="ECO:0000313" key="5">
    <source>
        <dbReference type="Proteomes" id="UP000054621"/>
    </source>
</evidence>
<dbReference type="eggNOG" id="COG0456">
    <property type="taxonomic scope" value="Bacteria"/>
</dbReference>
<dbReference type="AlphaFoldDB" id="A0A0W0YE62"/>
<dbReference type="Gene3D" id="3.40.630.30">
    <property type="match status" value="2"/>
</dbReference>
<dbReference type="SUPFAM" id="SSF55729">
    <property type="entry name" value="Acyl-CoA N-acyltransferases (Nat)"/>
    <property type="match status" value="1"/>
</dbReference>
<keyword evidence="2" id="KW-0012">Acyltransferase</keyword>
<dbReference type="InterPro" id="IPR016181">
    <property type="entry name" value="Acyl_CoA_acyltransferase"/>
</dbReference>
<evidence type="ECO:0000313" key="4">
    <source>
        <dbReference type="EMBL" id="KTD54862.1"/>
    </source>
</evidence>
<reference evidence="4 5" key="1">
    <citation type="submission" date="2015-11" db="EMBL/GenBank/DDBJ databases">
        <title>Genomic analysis of 38 Legionella species identifies large and diverse effector repertoires.</title>
        <authorList>
            <person name="Burstein D."/>
            <person name="Amaro F."/>
            <person name="Zusman T."/>
            <person name="Lifshitz Z."/>
            <person name="Cohen O."/>
            <person name="Gilbert J.A."/>
            <person name="Pupko T."/>
            <person name="Shuman H.A."/>
            <person name="Segal G."/>
        </authorList>
    </citation>
    <scope>NUCLEOTIDE SEQUENCE [LARGE SCALE GENOMIC DNA]</scope>
    <source>
        <strain evidence="4 5">Mt.St.Helens-4</strain>
    </source>
</reference>
<dbReference type="InterPro" id="IPR050832">
    <property type="entry name" value="Bact_Acetyltransf"/>
</dbReference>
<dbReference type="InterPro" id="IPR000182">
    <property type="entry name" value="GNAT_dom"/>
</dbReference>
<name>A0A0W0YE62_9GAMM</name>
<proteinExistence type="predicted"/>
<sequence>MLSNTNQLNEDQLKDLEQLKAICKKNDGSVPNLYTHLLTQKRNFPTILLDYENKKLIGFLSVYFFYDDAVEISLLIHPSYRRQGIAKKLLRSILPLVKEQNFFKLIFSSPAHLNHHWLPDLGCTYMHSEYYMERNDLSPLLDYNKDLTFRTATDKDIPFLCVLDESCFFKTQAELIPRFEHILGDRNYQIILAFEDNHLVGKAHLRWQKHGATLSDIAVLPIRQGKGLGTALIAHCINFALSEGKPHLNLDVETHNQKALSLYSRLGFLTQNACDYWEIDLHQLEKHIKQKQGNKGESKPADK</sequence>
<protein>
    <recommendedName>
        <fullName evidence="3">N-acetyltransferase domain-containing protein</fullName>
    </recommendedName>
</protein>
<feature type="domain" description="N-acetyltransferase" evidence="3">
    <location>
        <begin position="3"/>
        <end position="148"/>
    </location>
</feature>
<evidence type="ECO:0000259" key="3">
    <source>
        <dbReference type="PROSITE" id="PS51186"/>
    </source>
</evidence>
<dbReference type="STRING" id="28087.Lsai_2454"/>
<dbReference type="PROSITE" id="PS51186">
    <property type="entry name" value="GNAT"/>
    <property type="match status" value="2"/>
</dbReference>
<dbReference type="Proteomes" id="UP000054621">
    <property type="component" value="Unassembled WGS sequence"/>
</dbReference>
<dbReference type="EMBL" id="LNYV01000036">
    <property type="protein sequence ID" value="KTD54862.1"/>
    <property type="molecule type" value="Genomic_DNA"/>
</dbReference>
<dbReference type="Pfam" id="PF00583">
    <property type="entry name" value="Acetyltransf_1"/>
    <property type="match status" value="2"/>
</dbReference>
<evidence type="ECO:0000256" key="1">
    <source>
        <dbReference type="ARBA" id="ARBA00022679"/>
    </source>
</evidence>
<feature type="domain" description="N-acetyltransferase" evidence="3">
    <location>
        <begin position="147"/>
        <end position="291"/>
    </location>
</feature>
<comment type="caution">
    <text evidence="4">The sequence shown here is derived from an EMBL/GenBank/DDBJ whole genome shotgun (WGS) entry which is preliminary data.</text>
</comment>
<dbReference type="RefSeq" id="WP_027270521.1">
    <property type="nucleotide sequence ID" value="NZ_CAAAJE010000008.1"/>
</dbReference>
<dbReference type="PATRIC" id="fig|28087.4.peg.2644"/>
<evidence type="ECO:0000256" key="2">
    <source>
        <dbReference type="ARBA" id="ARBA00023315"/>
    </source>
</evidence>
<gene>
    <name evidence="4" type="ORF">Lsai_2454</name>
</gene>
<dbReference type="OrthoDB" id="9796919at2"/>